<comment type="caution">
    <text evidence="2">The sequence shown here is derived from an EMBL/GenBank/DDBJ whole genome shotgun (WGS) entry which is preliminary data.</text>
</comment>
<dbReference type="InterPro" id="IPR003593">
    <property type="entry name" value="AAA+_ATPase"/>
</dbReference>
<organism evidence="2 3">
    <name type="scientific">Sphingorhabdus buctiana</name>
    <dbReference type="NCBI Taxonomy" id="1508805"/>
    <lineage>
        <taxon>Bacteria</taxon>
        <taxon>Pseudomonadati</taxon>
        <taxon>Pseudomonadota</taxon>
        <taxon>Alphaproteobacteria</taxon>
        <taxon>Sphingomonadales</taxon>
        <taxon>Sphingomonadaceae</taxon>
        <taxon>Sphingorhabdus</taxon>
    </lineage>
</organism>
<proteinExistence type="predicted"/>
<evidence type="ECO:0000313" key="2">
    <source>
        <dbReference type="EMBL" id="MFD1765252.1"/>
    </source>
</evidence>
<evidence type="ECO:0000313" key="3">
    <source>
        <dbReference type="Proteomes" id="UP001597215"/>
    </source>
</evidence>
<dbReference type="Pfam" id="PF08751">
    <property type="entry name" value="TrwC"/>
    <property type="match status" value="1"/>
</dbReference>
<name>A0ABW4MA42_9SPHN</name>
<feature type="domain" description="AAA+ ATPase" evidence="1">
    <location>
        <begin position="474"/>
        <end position="756"/>
    </location>
</feature>
<protein>
    <submittedName>
        <fullName evidence="2">MobF family relaxase</fullName>
    </submittedName>
</protein>
<dbReference type="Proteomes" id="UP001597215">
    <property type="component" value="Unassembled WGS sequence"/>
</dbReference>
<dbReference type="EMBL" id="JBHUEL010000001">
    <property type="protein sequence ID" value="MFD1765252.1"/>
    <property type="molecule type" value="Genomic_DNA"/>
</dbReference>
<dbReference type="Gene3D" id="2.30.30.940">
    <property type="match status" value="1"/>
</dbReference>
<dbReference type="InterPro" id="IPR027417">
    <property type="entry name" value="P-loop_NTPase"/>
</dbReference>
<dbReference type="SMART" id="SM00382">
    <property type="entry name" value="AAA"/>
    <property type="match status" value="1"/>
</dbReference>
<dbReference type="InterPro" id="IPR014862">
    <property type="entry name" value="TrwC"/>
</dbReference>
<dbReference type="NCBIfam" id="TIGR02686">
    <property type="entry name" value="relax_trwC"/>
    <property type="match status" value="1"/>
</dbReference>
<evidence type="ECO:0000259" key="1">
    <source>
        <dbReference type="SMART" id="SM00382"/>
    </source>
</evidence>
<dbReference type="Gene3D" id="3.40.50.300">
    <property type="entry name" value="P-loop containing nucleotide triphosphate hydrolases"/>
    <property type="match status" value="2"/>
</dbReference>
<dbReference type="InterPro" id="IPR014059">
    <property type="entry name" value="TraI/TrwC_relax"/>
</dbReference>
<accession>A0ABW4MA42</accession>
<sequence length="997" mass="107163">MHSIAPVRSSGGAATYFAKDNYYTAEENAEKGVWGGAGARDLGLEGMVDKDMFEAVLNGHLPGGEKVGQIEGRRAGLDLTFSMPKSASVMAYVAGDDRILGANMRAVEKTMSFVERSYAEARNYDRNRNGEPVKTGKLVYALFPHDTSRALDPQGHIHAVVANVTRLVNGSWKALWNGEIWKNNTVIGQVYHAALRAELQRLGYETEAAGKHGGFEIKGVPKEVRDQFSKRQQVIDDKARELGIRSPQGRDQVVINTRDDKRVVEDRGALVASWKDRAQALGFDGAALQRAAREAAQDSPAPGRVGSAAATMADLIDRLGGLLRPSDPLAVSGAAALFLPAETIKAQHAVASAVRHLSEREAAFSQGEIIKTALGFQIKGVEVERVTKRITELIGTGRLIPGQSDRADGHVDLVTTPAALAMEQAILEHIDAGKGQGRVILSADKVLDRLQEAAGGRQLNAGQTAAAVMILSSSDRSTLIQGVAGAGKSTMINAVARAADAEGVRVLGLAFQNKMVADLRGPAQPDGGRGEGIEAQTIASFIGRYGGLASRGSGAKFVAARAELKNTVLLIDESSMVSSRDMLRLSEIANAFAIDGLHFIGDRQQLSAIEQGKSFAVAQAAGAPMARMDENIRQRNSPLLLAVAGLSNEGFAAQALDLLAAHGRVIEDGTDHVAKAAEIWLGLSPEARERTAIFTAGRDDRAQINQLVQAGLLKEGQLSGEGHQVTTLQSVNASREELRHGSTYRAGQIFEVRRAVAEIGLAKGNYTVTGIDQRGRVSLNDGRKTFKFDPQRIDPQNRHDRMVLSERVALRLHNGETILWRERDSARGVEKSTYAKVLKADGDGVTVELADKRQFTLASRDPMLAKLDLGYALNAHMAQGMTKPESIEVIGSYQRNLATQRTQNVLNTRATDDIKVVTDNLDRLKTQLDRTPGNKTSALEALGHLAVDPKPADQIRKSDVPPLAMSPELLAKIEALRPAAAPRALPVPEKKLGLDLM</sequence>
<dbReference type="SUPFAM" id="SSF55464">
    <property type="entry name" value="Origin of replication-binding domain, RBD-like"/>
    <property type="match status" value="1"/>
</dbReference>
<dbReference type="SUPFAM" id="SSF52540">
    <property type="entry name" value="P-loop containing nucleoside triphosphate hydrolases"/>
    <property type="match status" value="2"/>
</dbReference>
<reference evidence="3" key="1">
    <citation type="journal article" date="2019" name="Int. J. Syst. Evol. Microbiol.">
        <title>The Global Catalogue of Microorganisms (GCM) 10K type strain sequencing project: providing services to taxonomists for standard genome sequencing and annotation.</title>
        <authorList>
            <consortium name="The Broad Institute Genomics Platform"/>
            <consortium name="The Broad Institute Genome Sequencing Center for Infectious Disease"/>
            <person name="Wu L."/>
            <person name="Ma J."/>
        </authorList>
    </citation>
    <scope>NUCLEOTIDE SEQUENCE [LARGE SCALE GENOMIC DNA]</scope>
    <source>
        <strain evidence="3">CGMCC 1.12449</strain>
    </source>
</reference>
<dbReference type="RefSeq" id="WP_381510392.1">
    <property type="nucleotide sequence ID" value="NZ_JBHUEL010000001.1"/>
</dbReference>
<dbReference type="NCBIfam" id="NF041492">
    <property type="entry name" value="MobF"/>
    <property type="match status" value="1"/>
</dbReference>
<gene>
    <name evidence="2" type="primary">mobF</name>
    <name evidence="2" type="ORF">ACFSAG_00150</name>
</gene>
<keyword evidence="3" id="KW-1185">Reference proteome</keyword>
<dbReference type="Pfam" id="PF13604">
    <property type="entry name" value="AAA_30"/>
    <property type="match status" value="1"/>
</dbReference>